<evidence type="ECO:0000256" key="7">
    <source>
        <dbReference type="ARBA" id="ARBA00023170"/>
    </source>
</evidence>
<dbReference type="InterPro" id="IPR050569">
    <property type="entry name" value="TAAR"/>
</dbReference>
<dbReference type="AlphaFoldDB" id="A0A815Q6W4"/>
<evidence type="ECO:0000256" key="8">
    <source>
        <dbReference type="ARBA" id="ARBA00023224"/>
    </source>
</evidence>
<name>A0A815Q6W4_ADIRI</name>
<evidence type="ECO:0000313" key="14">
    <source>
        <dbReference type="Proteomes" id="UP000663852"/>
    </source>
</evidence>
<dbReference type="EMBL" id="CAJNOJ010000468">
    <property type="protein sequence ID" value="CAF1459140.1"/>
    <property type="molecule type" value="Genomic_DNA"/>
</dbReference>
<reference evidence="12" key="1">
    <citation type="submission" date="2021-02" db="EMBL/GenBank/DDBJ databases">
        <authorList>
            <person name="Nowell W R."/>
        </authorList>
    </citation>
    <scope>NUCLEOTIDE SEQUENCE</scope>
</reference>
<feature type="transmembrane region" description="Helical" evidence="9">
    <location>
        <begin position="30"/>
        <end position="51"/>
    </location>
</feature>
<evidence type="ECO:0000313" key="13">
    <source>
        <dbReference type="Proteomes" id="UP000663828"/>
    </source>
</evidence>
<keyword evidence="6 9" id="KW-0472">Membrane</keyword>
<keyword evidence="3 9" id="KW-0812">Transmembrane</keyword>
<keyword evidence="8" id="KW-0807">Transducer</keyword>
<gene>
    <name evidence="12" type="ORF">EDS130_LOCUS40034</name>
    <name evidence="11" type="ORF">XAT740_LOCUS27481</name>
</gene>
<comment type="subcellular location">
    <subcellularLocation>
        <location evidence="1">Cell membrane</location>
        <topology evidence="1">Multi-pass membrane protein</topology>
    </subcellularLocation>
</comment>
<keyword evidence="7" id="KW-0675">Receptor</keyword>
<evidence type="ECO:0000259" key="10">
    <source>
        <dbReference type="PROSITE" id="PS50262"/>
    </source>
</evidence>
<feature type="transmembrane region" description="Helical" evidence="9">
    <location>
        <begin position="180"/>
        <end position="206"/>
    </location>
</feature>
<evidence type="ECO:0000313" key="11">
    <source>
        <dbReference type="EMBL" id="CAF1274574.1"/>
    </source>
</evidence>
<dbReference type="CDD" id="cd00637">
    <property type="entry name" value="7tm_classA_rhodopsin-like"/>
    <property type="match status" value="1"/>
</dbReference>
<accession>A0A815Q6W4</accession>
<feature type="transmembrane region" description="Helical" evidence="9">
    <location>
        <begin position="273"/>
        <end position="294"/>
    </location>
</feature>
<dbReference type="InterPro" id="IPR000276">
    <property type="entry name" value="GPCR_Rhodpsn"/>
</dbReference>
<evidence type="ECO:0000256" key="2">
    <source>
        <dbReference type="ARBA" id="ARBA00022475"/>
    </source>
</evidence>
<evidence type="ECO:0000256" key="3">
    <source>
        <dbReference type="ARBA" id="ARBA00022692"/>
    </source>
</evidence>
<dbReference type="Pfam" id="PF00001">
    <property type="entry name" value="7tm_1"/>
    <property type="match status" value="1"/>
</dbReference>
<keyword evidence="13" id="KW-1185">Reference proteome</keyword>
<dbReference type="GO" id="GO:0005886">
    <property type="term" value="C:plasma membrane"/>
    <property type="evidence" value="ECO:0007669"/>
    <property type="project" value="UniProtKB-SubCell"/>
</dbReference>
<dbReference type="PANTHER" id="PTHR24249">
    <property type="entry name" value="HISTAMINE RECEPTOR-RELATED G-PROTEIN COUPLED RECEPTOR"/>
    <property type="match status" value="1"/>
</dbReference>
<feature type="domain" description="G-protein coupled receptors family 1 profile" evidence="10">
    <location>
        <begin position="42"/>
        <end position="299"/>
    </location>
</feature>
<dbReference type="Proteomes" id="UP000663852">
    <property type="component" value="Unassembled WGS sequence"/>
</dbReference>
<dbReference type="Gene3D" id="1.20.1070.10">
    <property type="entry name" value="Rhodopsin 7-helix transmembrane proteins"/>
    <property type="match status" value="1"/>
</dbReference>
<organism evidence="12 14">
    <name type="scientific">Adineta ricciae</name>
    <name type="common">Rotifer</name>
    <dbReference type="NCBI Taxonomy" id="249248"/>
    <lineage>
        <taxon>Eukaryota</taxon>
        <taxon>Metazoa</taxon>
        <taxon>Spiralia</taxon>
        <taxon>Gnathifera</taxon>
        <taxon>Rotifera</taxon>
        <taxon>Eurotatoria</taxon>
        <taxon>Bdelloidea</taxon>
        <taxon>Adinetida</taxon>
        <taxon>Adinetidae</taxon>
        <taxon>Adineta</taxon>
    </lineage>
</organism>
<evidence type="ECO:0000256" key="9">
    <source>
        <dbReference type="SAM" id="Phobius"/>
    </source>
</evidence>
<sequence>MNVTITLELYIFSNNSTVGLVESWFIPTNIFMIICSALIIILSIIFLFIIIIDKTCHTVPMLLMTNTCFAALVLGCTVLTVGVFVLQNDLKQQDYKDPLCITRAYLIYTACGIFNFSFTLQSLYRYTIAVYPSRLLFRSFRCQTSFICLTWIVSIIFPSECIPTQEIVYVVETHMCQAKLHPSVCIICGIFCNFNLPISIIIFIYLKLFRYVKQTGKNAAASNSLARAKRELKAIRRIVILIITLIVISFPYLIIVTMSFIQPSMKRYARIAYAFFQLSNLSAMIYLFFITTPLKEFVMKRLRRKSNVMTP</sequence>
<feature type="transmembrane region" description="Helical" evidence="9">
    <location>
        <begin position="105"/>
        <end position="123"/>
    </location>
</feature>
<feature type="transmembrane region" description="Helical" evidence="9">
    <location>
        <begin position="135"/>
        <end position="157"/>
    </location>
</feature>
<dbReference type="GO" id="GO:0004930">
    <property type="term" value="F:G protein-coupled receptor activity"/>
    <property type="evidence" value="ECO:0007669"/>
    <property type="project" value="UniProtKB-KW"/>
</dbReference>
<evidence type="ECO:0000256" key="6">
    <source>
        <dbReference type="ARBA" id="ARBA00023136"/>
    </source>
</evidence>
<comment type="caution">
    <text evidence="12">The sequence shown here is derived from an EMBL/GenBank/DDBJ whole genome shotgun (WGS) entry which is preliminary data.</text>
</comment>
<feature type="transmembrane region" description="Helical" evidence="9">
    <location>
        <begin position="238"/>
        <end position="261"/>
    </location>
</feature>
<evidence type="ECO:0000313" key="12">
    <source>
        <dbReference type="EMBL" id="CAF1459140.1"/>
    </source>
</evidence>
<dbReference type="EMBL" id="CAJNOR010002297">
    <property type="protein sequence ID" value="CAF1274574.1"/>
    <property type="molecule type" value="Genomic_DNA"/>
</dbReference>
<dbReference type="InterPro" id="IPR017452">
    <property type="entry name" value="GPCR_Rhodpsn_7TM"/>
</dbReference>
<dbReference type="SUPFAM" id="SSF81321">
    <property type="entry name" value="Family A G protein-coupled receptor-like"/>
    <property type="match status" value="1"/>
</dbReference>
<evidence type="ECO:0000256" key="1">
    <source>
        <dbReference type="ARBA" id="ARBA00004651"/>
    </source>
</evidence>
<protein>
    <recommendedName>
        <fullName evidence="10">G-protein coupled receptors family 1 profile domain-containing protein</fullName>
    </recommendedName>
</protein>
<evidence type="ECO:0000256" key="5">
    <source>
        <dbReference type="ARBA" id="ARBA00023040"/>
    </source>
</evidence>
<keyword evidence="4 9" id="KW-1133">Transmembrane helix</keyword>
<evidence type="ECO:0000256" key="4">
    <source>
        <dbReference type="ARBA" id="ARBA00022989"/>
    </source>
</evidence>
<dbReference type="PROSITE" id="PS50262">
    <property type="entry name" value="G_PROTEIN_RECEP_F1_2"/>
    <property type="match status" value="1"/>
</dbReference>
<keyword evidence="5" id="KW-0297">G-protein coupled receptor</keyword>
<feature type="transmembrane region" description="Helical" evidence="9">
    <location>
        <begin position="63"/>
        <end position="85"/>
    </location>
</feature>
<keyword evidence="2" id="KW-1003">Cell membrane</keyword>
<dbReference type="PANTHER" id="PTHR24249:SF372">
    <property type="entry name" value="G-PROTEIN COUPLED RECEPTORS FAMILY 1 PROFILE DOMAIN-CONTAINING PROTEIN"/>
    <property type="match status" value="1"/>
</dbReference>
<dbReference type="Proteomes" id="UP000663828">
    <property type="component" value="Unassembled WGS sequence"/>
</dbReference>
<proteinExistence type="predicted"/>